<evidence type="ECO:0000256" key="1">
    <source>
        <dbReference type="ARBA" id="ARBA00022737"/>
    </source>
</evidence>
<reference evidence="5" key="2">
    <citation type="submission" date="2025-04" db="UniProtKB">
        <authorList>
            <consortium name="RefSeq"/>
        </authorList>
    </citation>
    <scope>IDENTIFICATION</scope>
    <source>
        <tissue evidence="5">Whole body</tissue>
    </source>
</reference>
<dbReference type="PANTHER" id="PTHR12345:SF3">
    <property type="entry name" value="PDZ DOMAIN-CONTAINING PROTEIN"/>
    <property type="match status" value="1"/>
</dbReference>
<dbReference type="FunFam" id="2.30.42.10:FF:000043">
    <property type="entry name" value="Syntenin-1 isoform X1"/>
    <property type="match status" value="1"/>
</dbReference>
<protein>
    <submittedName>
        <fullName evidence="3 5">Syntenin-1</fullName>
    </submittedName>
</protein>
<proteinExistence type="predicted"/>
<dbReference type="OrthoDB" id="10059177at2759"/>
<dbReference type="SUPFAM" id="SSF50156">
    <property type="entry name" value="PDZ domain-like"/>
    <property type="match status" value="2"/>
</dbReference>
<dbReference type="GO" id="GO:0005737">
    <property type="term" value="C:cytoplasm"/>
    <property type="evidence" value="ECO:0007669"/>
    <property type="project" value="TreeGrafter"/>
</dbReference>
<reference evidence="3" key="1">
    <citation type="submission" date="2018-04" db="EMBL/GenBank/DDBJ databases">
        <title>Transcriptome assembly of Sipha flava.</title>
        <authorList>
            <person name="Scully E.D."/>
            <person name="Geib S.M."/>
            <person name="Palmer N.A."/>
            <person name="Koch K."/>
            <person name="Bradshaw J."/>
            <person name="Heng-Moss T."/>
            <person name="Sarath G."/>
        </authorList>
    </citation>
    <scope>NUCLEOTIDE SEQUENCE</scope>
</reference>
<sequence>MSLYPSLEDLKLDEFVKAQNQIIQQNDNPPPYMAICPPHPSGMDQDSLGAMYPILNDYMGVELSTLAQNNAVAHTFHDIPSYVTNGVRKLVLCKDSKGQVGLKLSTFNNGVFISVVIQNSPAAKAGLRFGDQILQINEDFIAGMSVDKVNKIFRECSVNNINVIVRDRPLERSINLYKDRAGHVGFQFKNGKITDIVKDSSAARNGVLTDHQLLEVNGQNIIGLKDKQIVEIIAKASDMITITIIPVSIYDHMIKKIAPSLIKNIMDHSTI</sequence>
<dbReference type="Proteomes" id="UP000694846">
    <property type="component" value="Unplaced"/>
</dbReference>
<evidence type="ECO:0000259" key="2">
    <source>
        <dbReference type="PROSITE" id="PS50106"/>
    </source>
</evidence>
<dbReference type="CDD" id="cd06794">
    <property type="entry name" value="PDZ2_syntenin-like"/>
    <property type="match status" value="1"/>
</dbReference>
<dbReference type="Pfam" id="PF00595">
    <property type="entry name" value="PDZ"/>
    <property type="match status" value="2"/>
</dbReference>
<gene>
    <name evidence="3" type="primary">SDCBP</name>
    <name evidence="5" type="synonym">LOC112683135</name>
    <name evidence="3" type="ORF">g.15608</name>
</gene>
<evidence type="ECO:0000313" key="4">
    <source>
        <dbReference type="Proteomes" id="UP000694846"/>
    </source>
</evidence>
<dbReference type="RefSeq" id="XP_025409821.1">
    <property type="nucleotide sequence ID" value="XM_025554036.1"/>
</dbReference>
<dbReference type="InterPro" id="IPR036034">
    <property type="entry name" value="PDZ_sf"/>
</dbReference>
<dbReference type="Gene3D" id="2.30.42.10">
    <property type="match status" value="2"/>
</dbReference>
<dbReference type="PANTHER" id="PTHR12345">
    <property type="entry name" value="SYNTENIN RELATED"/>
    <property type="match status" value="1"/>
</dbReference>
<keyword evidence="1" id="KW-0677">Repeat</keyword>
<feature type="domain" description="PDZ" evidence="2">
    <location>
        <begin position="89"/>
        <end position="155"/>
    </location>
</feature>
<dbReference type="InterPro" id="IPR001478">
    <property type="entry name" value="PDZ"/>
</dbReference>
<keyword evidence="4" id="KW-1185">Reference proteome</keyword>
<dbReference type="InterPro" id="IPR051230">
    <property type="entry name" value="APP-Binding"/>
</dbReference>
<feature type="domain" description="PDZ" evidence="2">
    <location>
        <begin position="173"/>
        <end position="248"/>
    </location>
</feature>
<dbReference type="GO" id="GO:0005886">
    <property type="term" value="C:plasma membrane"/>
    <property type="evidence" value="ECO:0007669"/>
    <property type="project" value="TreeGrafter"/>
</dbReference>
<evidence type="ECO:0000313" key="3">
    <source>
        <dbReference type="EMBL" id="MBY69730.1"/>
    </source>
</evidence>
<dbReference type="PROSITE" id="PS50106">
    <property type="entry name" value="PDZ"/>
    <property type="match status" value="2"/>
</dbReference>
<dbReference type="AlphaFoldDB" id="A0A2S2PWJ8"/>
<dbReference type="SMART" id="SM00228">
    <property type="entry name" value="PDZ"/>
    <property type="match status" value="2"/>
</dbReference>
<dbReference type="EMBL" id="GGMS01000527">
    <property type="protein sequence ID" value="MBY69730.1"/>
    <property type="molecule type" value="Transcribed_RNA"/>
</dbReference>
<accession>A0A2S2PWJ8</accession>
<name>A0A2S2PWJ8_9HEMI</name>
<organism evidence="3">
    <name type="scientific">Sipha flava</name>
    <name type="common">yellow sugarcane aphid</name>
    <dbReference type="NCBI Taxonomy" id="143950"/>
    <lineage>
        <taxon>Eukaryota</taxon>
        <taxon>Metazoa</taxon>
        <taxon>Ecdysozoa</taxon>
        <taxon>Arthropoda</taxon>
        <taxon>Hexapoda</taxon>
        <taxon>Insecta</taxon>
        <taxon>Pterygota</taxon>
        <taxon>Neoptera</taxon>
        <taxon>Paraneoptera</taxon>
        <taxon>Hemiptera</taxon>
        <taxon>Sternorrhyncha</taxon>
        <taxon>Aphidomorpha</taxon>
        <taxon>Aphidoidea</taxon>
        <taxon>Aphididae</taxon>
        <taxon>Sipha</taxon>
    </lineage>
</organism>
<evidence type="ECO:0000313" key="5">
    <source>
        <dbReference type="RefSeq" id="XP_025409821.1"/>
    </source>
</evidence>